<evidence type="ECO:0000313" key="3">
    <source>
        <dbReference type="Proteomes" id="UP001288944"/>
    </source>
</evidence>
<protein>
    <recommendedName>
        <fullName evidence="4">Lipoprotein</fullName>
    </recommendedName>
</protein>
<name>A0AAW9KB08_CLOPF</name>
<reference evidence="2" key="1">
    <citation type="submission" date="2019-11" db="EMBL/GenBank/DDBJ databases">
        <title>Characterization of Clostridium perfringens isolates from swine manure treated agricultural soils.</title>
        <authorList>
            <person name="Wushke S.T."/>
        </authorList>
    </citation>
    <scope>NUCLEOTIDE SEQUENCE</scope>
    <source>
        <strain evidence="2">X62</strain>
    </source>
</reference>
<dbReference type="Proteomes" id="UP001288944">
    <property type="component" value="Unassembled WGS sequence"/>
</dbReference>
<feature type="non-terminal residue" evidence="2">
    <location>
        <position position="107"/>
    </location>
</feature>
<dbReference type="PROSITE" id="PS51257">
    <property type="entry name" value="PROKAR_LIPOPROTEIN"/>
    <property type="match status" value="1"/>
</dbReference>
<evidence type="ECO:0008006" key="4">
    <source>
        <dbReference type="Google" id="ProtNLM"/>
    </source>
</evidence>
<comment type="caution">
    <text evidence="2">The sequence shown here is derived from an EMBL/GenBank/DDBJ whole genome shotgun (WGS) entry which is preliminary data.</text>
</comment>
<evidence type="ECO:0000256" key="1">
    <source>
        <dbReference type="SAM" id="SignalP"/>
    </source>
</evidence>
<sequence>MKIKKISVLLAALALTAGLVGCTAPSTNLPEGDVKIVNQQTQGVVQLLLESTDYGKDKSTVASMLLPKDSQYDIDFYIERYENGQLIETKELIKYTTDTIDKNSLVN</sequence>
<proteinExistence type="predicted"/>
<dbReference type="AlphaFoldDB" id="A0AAW9KB08"/>
<feature type="signal peptide" evidence="1">
    <location>
        <begin position="1"/>
        <end position="22"/>
    </location>
</feature>
<accession>A0AAW9KB08</accession>
<evidence type="ECO:0000313" key="2">
    <source>
        <dbReference type="EMBL" id="MDZ7543885.1"/>
    </source>
</evidence>
<dbReference type="EMBL" id="WNUR01001752">
    <property type="protein sequence ID" value="MDZ7543885.1"/>
    <property type="molecule type" value="Genomic_DNA"/>
</dbReference>
<gene>
    <name evidence="2" type="ORF">GNF83_22510</name>
</gene>
<feature type="chain" id="PRO_5043342516" description="Lipoprotein" evidence="1">
    <location>
        <begin position="23"/>
        <end position="107"/>
    </location>
</feature>
<organism evidence="2 3">
    <name type="scientific">Clostridium perfringens</name>
    <dbReference type="NCBI Taxonomy" id="1502"/>
    <lineage>
        <taxon>Bacteria</taxon>
        <taxon>Bacillati</taxon>
        <taxon>Bacillota</taxon>
        <taxon>Clostridia</taxon>
        <taxon>Eubacteriales</taxon>
        <taxon>Clostridiaceae</taxon>
        <taxon>Clostridium</taxon>
    </lineage>
</organism>
<keyword evidence="1" id="KW-0732">Signal</keyword>